<dbReference type="PRINTS" id="PR01270">
    <property type="entry name" value="HDASUPER"/>
</dbReference>
<dbReference type="EMBL" id="JACVVK020000074">
    <property type="protein sequence ID" value="KAK7495506.1"/>
    <property type="molecule type" value="Genomic_DNA"/>
</dbReference>
<evidence type="ECO:0000256" key="1">
    <source>
        <dbReference type="ARBA" id="ARBA00004123"/>
    </source>
</evidence>
<sequence length="823" mass="92209">MDSKGDGEESQNARGQRRQERERRKQSARQTPQQHSDSDSDTELLMSMASMVVSDDAPLQYLGTGFIYDEVMTRHKCEWDENYPENPARILQPLARCQQLGLVERCIPVPLRYATEDQIQWLHTQSLLEIAKASSATFECSLAAAGSSIELMDQILQKKMTNGFAMVRPPGHHAMQDEFCGYCTFNNAALAATHALNHGAERVLIVDWDVHHGQATQYMFYDDPRVMYFSIHRYEYGEFWPNLRESDYDFIGEGKGKGYNVNVPLNKTGMGDADYMAIFQTLLIPLAYEFSPQVIIISSGYDAAVGCPEFRPQVILVSCGLDSAVGDEKGEMLVTPAAYAHFVHMLSSVCEGRVCTLLEGGYCLQSLAEGCAMTLRSLLGDPCPMLPPLGEPSDSMITTILNVVKVLRPYWNCLQLFDYTERRETCPFEEVHSMPPRDNVEFSTPETQPEENDIMGNYPQQSEETIAKFAREISRLIAETSLAKAANRTCFVFDADMRKHKNMSDSSHPERPKRISAIFEQHREWGLLKRCLILESRRATEEEILEVHRQHYVNDMKDTVTMDEEELEQRPRNMRYNSIYMCKDTYECARLSAGCVLQAVDAVLTGQAQSGVAVVRPPGHHAECHAAMGFCFFNNVAVAAAYAQKKFDVKRILIVDWDVHHGNATQHMFYADPSVLYISLHRYDNGYFFPGSQEADAQFVGQGDGKGFNVNIPWSREKMGNAEYMAAFQRIVMPIAYEYAPELVLVSAGFDAALGDFLGGYKVTPECYGHMTHMLSGLANGKVVLALEGGYNLNSISLSMATCTSVLLGDPCPPMSCGEPNAK</sequence>
<proteinExistence type="inferred from homology"/>
<reference evidence="7 8" key="1">
    <citation type="journal article" date="2023" name="Sci. Data">
        <title>Genome assembly of the Korean intertidal mud-creeper Batillaria attramentaria.</title>
        <authorList>
            <person name="Patra A.K."/>
            <person name="Ho P.T."/>
            <person name="Jun S."/>
            <person name="Lee S.J."/>
            <person name="Kim Y."/>
            <person name="Won Y.J."/>
        </authorList>
    </citation>
    <scope>NUCLEOTIDE SEQUENCE [LARGE SCALE GENOMIC DNA]</scope>
    <source>
        <strain evidence="7">Wonlab-2016</strain>
    </source>
</reference>
<keyword evidence="4" id="KW-0539">Nucleus</keyword>
<feature type="domain" description="Histone deacetylase" evidence="6">
    <location>
        <begin position="309"/>
        <end position="377"/>
    </location>
</feature>
<comment type="subcellular location">
    <subcellularLocation>
        <location evidence="1">Nucleus</location>
    </subcellularLocation>
</comment>
<dbReference type="InterPro" id="IPR037138">
    <property type="entry name" value="His_deacetylse_dom_sf"/>
</dbReference>
<dbReference type="Pfam" id="PF00850">
    <property type="entry name" value="Hist_deacetyl"/>
    <property type="match status" value="3"/>
</dbReference>
<comment type="similarity">
    <text evidence="2">Belongs to the histone deacetylase family. HD type 2 subfamily.</text>
</comment>
<dbReference type="SUPFAM" id="SSF52768">
    <property type="entry name" value="Arginase/deacetylase"/>
    <property type="match status" value="3"/>
</dbReference>
<dbReference type="Proteomes" id="UP001519460">
    <property type="component" value="Unassembled WGS sequence"/>
</dbReference>
<feature type="domain" description="Histone deacetylase" evidence="6">
    <location>
        <begin position="85"/>
        <end position="306"/>
    </location>
</feature>
<dbReference type="Gene3D" id="3.40.800.20">
    <property type="entry name" value="Histone deacetylase domain"/>
    <property type="match status" value="3"/>
</dbReference>
<dbReference type="PANTHER" id="PTHR10625:SF38">
    <property type="entry name" value="HISTONE DEACETYLASE 6, ISOFORM G"/>
    <property type="match status" value="1"/>
</dbReference>
<evidence type="ECO:0000313" key="7">
    <source>
        <dbReference type="EMBL" id="KAK7495506.1"/>
    </source>
</evidence>
<evidence type="ECO:0000256" key="4">
    <source>
        <dbReference type="ARBA" id="ARBA00023242"/>
    </source>
</evidence>
<comment type="caution">
    <text evidence="7">The sequence shown here is derived from an EMBL/GenBank/DDBJ whole genome shotgun (WGS) entry which is preliminary data.</text>
</comment>
<feature type="region of interest" description="Disordered" evidence="5">
    <location>
        <begin position="1"/>
        <end position="41"/>
    </location>
</feature>
<keyword evidence="3" id="KW-0378">Hydrolase</keyword>
<dbReference type="AlphaFoldDB" id="A0ABD0L7H3"/>
<evidence type="ECO:0000256" key="3">
    <source>
        <dbReference type="ARBA" id="ARBA00022801"/>
    </source>
</evidence>
<evidence type="ECO:0000256" key="2">
    <source>
        <dbReference type="ARBA" id="ARBA00007738"/>
    </source>
</evidence>
<evidence type="ECO:0000256" key="5">
    <source>
        <dbReference type="SAM" id="MobiDB-lite"/>
    </source>
</evidence>
<feature type="domain" description="Histone deacetylase" evidence="6">
    <location>
        <begin position="508"/>
        <end position="806"/>
    </location>
</feature>
<accession>A0ABD0L7H3</accession>
<dbReference type="InterPro" id="IPR000286">
    <property type="entry name" value="HDACs"/>
</dbReference>
<evidence type="ECO:0000313" key="8">
    <source>
        <dbReference type="Proteomes" id="UP001519460"/>
    </source>
</evidence>
<dbReference type="FunFam" id="3.40.800.20:FF:000005">
    <property type="entry name" value="histone deacetylase 6"/>
    <property type="match status" value="1"/>
</dbReference>
<organism evidence="7 8">
    <name type="scientific">Batillaria attramentaria</name>
    <dbReference type="NCBI Taxonomy" id="370345"/>
    <lineage>
        <taxon>Eukaryota</taxon>
        <taxon>Metazoa</taxon>
        <taxon>Spiralia</taxon>
        <taxon>Lophotrochozoa</taxon>
        <taxon>Mollusca</taxon>
        <taxon>Gastropoda</taxon>
        <taxon>Caenogastropoda</taxon>
        <taxon>Sorbeoconcha</taxon>
        <taxon>Cerithioidea</taxon>
        <taxon>Batillariidae</taxon>
        <taxon>Batillaria</taxon>
    </lineage>
</organism>
<evidence type="ECO:0000259" key="6">
    <source>
        <dbReference type="Pfam" id="PF00850"/>
    </source>
</evidence>
<feature type="region of interest" description="Disordered" evidence="5">
    <location>
        <begin position="434"/>
        <end position="453"/>
    </location>
</feature>
<dbReference type="GO" id="GO:0016787">
    <property type="term" value="F:hydrolase activity"/>
    <property type="evidence" value="ECO:0007669"/>
    <property type="project" value="UniProtKB-KW"/>
</dbReference>
<keyword evidence="8" id="KW-1185">Reference proteome</keyword>
<protein>
    <recommendedName>
        <fullName evidence="6">Histone deacetylase domain-containing protein</fullName>
    </recommendedName>
</protein>
<dbReference type="PANTHER" id="PTHR10625">
    <property type="entry name" value="HISTONE DEACETYLASE HDAC1-RELATED"/>
    <property type="match status" value="1"/>
</dbReference>
<gene>
    <name evidence="7" type="ORF">BaRGS_00013204</name>
</gene>
<dbReference type="GO" id="GO:0005634">
    <property type="term" value="C:nucleus"/>
    <property type="evidence" value="ECO:0007669"/>
    <property type="project" value="UniProtKB-SubCell"/>
</dbReference>
<dbReference type="InterPro" id="IPR023696">
    <property type="entry name" value="Ureohydrolase_dom_sf"/>
</dbReference>
<dbReference type="InterPro" id="IPR023801">
    <property type="entry name" value="His_deacetylse_dom"/>
</dbReference>
<name>A0ABD0L7H3_9CAEN</name>